<evidence type="ECO:0000256" key="9">
    <source>
        <dbReference type="ARBA" id="ARBA00022617"/>
    </source>
</evidence>
<sequence>MKTPLKTIRGLGNTHHGTEHHWIMRLTSVALLFLSVGFIWFVISALNSDYESAKVLVGHPVVAVMLLLFVVIGCYHMYQGSLTITEDYFQCQLYRTASKIATFFLSTVVGTACVFAVLKVSFGG</sequence>
<keyword evidence="18" id="KW-1185">Reference proteome</keyword>
<evidence type="ECO:0000256" key="4">
    <source>
        <dbReference type="ARBA" id="ARBA00005163"/>
    </source>
</evidence>
<dbReference type="Pfam" id="PF01127">
    <property type="entry name" value="Sdh_cyt"/>
    <property type="match status" value="1"/>
</dbReference>
<feature type="transmembrane region" description="Helical" evidence="16">
    <location>
        <begin position="55"/>
        <end position="78"/>
    </location>
</feature>
<dbReference type="Gene3D" id="1.20.1300.10">
    <property type="entry name" value="Fumarate reductase/succinate dehydrogenase, transmembrane subunit"/>
    <property type="match status" value="1"/>
</dbReference>
<organism evidence="17 18">
    <name type="scientific">Cohaesibacter celericrescens</name>
    <dbReference type="NCBI Taxonomy" id="2067669"/>
    <lineage>
        <taxon>Bacteria</taxon>
        <taxon>Pseudomonadati</taxon>
        <taxon>Pseudomonadota</taxon>
        <taxon>Alphaproteobacteria</taxon>
        <taxon>Hyphomicrobiales</taxon>
        <taxon>Cohaesibacteraceae</taxon>
    </lineage>
</organism>
<protein>
    <recommendedName>
        <fullName evidence="6">Succinate dehydrogenase hydrophobic membrane anchor subunit</fullName>
    </recommendedName>
</protein>
<dbReference type="EMBL" id="PKUQ01000031">
    <property type="protein sequence ID" value="PLW76387.1"/>
    <property type="molecule type" value="Genomic_DNA"/>
</dbReference>
<evidence type="ECO:0000256" key="15">
    <source>
        <dbReference type="ARBA" id="ARBA00023136"/>
    </source>
</evidence>
<dbReference type="SUPFAM" id="SSF81343">
    <property type="entry name" value="Fumarate reductase respiratory complex transmembrane subunits"/>
    <property type="match status" value="1"/>
</dbReference>
<evidence type="ECO:0000256" key="1">
    <source>
        <dbReference type="ARBA" id="ARBA00001971"/>
    </source>
</evidence>
<keyword evidence="14" id="KW-0408">Iron</keyword>
<dbReference type="InterPro" id="IPR034804">
    <property type="entry name" value="SQR/QFR_C/D"/>
</dbReference>
<evidence type="ECO:0000256" key="8">
    <source>
        <dbReference type="ARBA" id="ARBA00022532"/>
    </source>
</evidence>
<evidence type="ECO:0000256" key="3">
    <source>
        <dbReference type="ARBA" id="ARBA00004141"/>
    </source>
</evidence>
<feature type="transmembrane region" description="Helical" evidence="16">
    <location>
        <begin position="22"/>
        <end position="43"/>
    </location>
</feature>
<evidence type="ECO:0000256" key="12">
    <source>
        <dbReference type="ARBA" id="ARBA00022982"/>
    </source>
</evidence>
<dbReference type="Proteomes" id="UP000234881">
    <property type="component" value="Unassembled WGS sequence"/>
</dbReference>
<dbReference type="OrthoDB" id="9809280at2"/>
<evidence type="ECO:0000256" key="10">
    <source>
        <dbReference type="ARBA" id="ARBA00022692"/>
    </source>
</evidence>
<keyword evidence="7" id="KW-0813">Transport</keyword>
<dbReference type="GO" id="GO:0020037">
    <property type="term" value="F:heme binding"/>
    <property type="evidence" value="ECO:0007669"/>
    <property type="project" value="InterPro"/>
</dbReference>
<keyword evidence="9" id="KW-0349">Heme</keyword>
<evidence type="ECO:0000313" key="18">
    <source>
        <dbReference type="Proteomes" id="UP000234881"/>
    </source>
</evidence>
<evidence type="ECO:0000256" key="16">
    <source>
        <dbReference type="SAM" id="Phobius"/>
    </source>
</evidence>
<dbReference type="GO" id="GO:0006099">
    <property type="term" value="P:tricarboxylic acid cycle"/>
    <property type="evidence" value="ECO:0007669"/>
    <property type="project" value="UniProtKB-UniPathway"/>
</dbReference>
<proteinExistence type="predicted"/>
<evidence type="ECO:0000256" key="6">
    <source>
        <dbReference type="ARBA" id="ARBA00019425"/>
    </source>
</evidence>
<dbReference type="GO" id="GO:0016020">
    <property type="term" value="C:membrane"/>
    <property type="evidence" value="ECO:0007669"/>
    <property type="project" value="UniProtKB-SubCell"/>
</dbReference>
<keyword evidence="10 16" id="KW-0812">Transmembrane</keyword>
<comment type="caution">
    <text evidence="17">The sequence shown here is derived from an EMBL/GenBank/DDBJ whole genome shotgun (WGS) entry which is preliminary data.</text>
</comment>
<dbReference type="GO" id="GO:0046872">
    <property type="term" value="F:metal ion binding"/>
    <property type="evidence" value="ECO:0007669"/>
    <property type="project" value="UniProtKB-KW"/>
</dbReference>
<keyword evidence="8" id="KW-0816">Tricarboxylic acid cycle</keyword>
<dbReference type="InterPro" id="IPR014312">
    <property type="entry name" value="Succ_DH_anchor"/>
</dbReference>
<keyword evidence="11" id="KW-0479">Metal-binding</keyword>
<name>A0A2N5XPM9_9HYPH</name>
<dbReference type="RefSeq" id="WP_101534822.1">
    <property type="nucleotide sequence ID" value="NZ_JBFHIU010000038.1"/>
</dbReference>
<dbReference type="UniPathway" id="UPA00223"/>
<comment type="pathway">
    <text evidence="4">Carbohydrate metabolism; tricarboxylic acid cycle.</text>
</comment>
<evidence type="ECO:0000256" key="7">
    <source>
        <dbReference type="ARBA" id="ARBA00022448"/>
    </source>
</evidence>
<evidence type="ECO:0000256" key="13">
    <source>
        <dbReference type="ARBA" id="ARBA00022989"/>
    </source>
</evidence>
<evidence type="ECO:0000256" key="5">
    <source>
        <dbReference type="ARBA" id="ARBA00011558"/>
    </source>
</evidence>
<dbReference type="AlphaFoldDB" id="A0A2N5XPM9"/>
<comment type="function">
    <text evidence="2">Membrane-anchoring subunit of succinate dehydrogenase (SDH).</text>
</comment>
<accession>A0A2N5XPM9</accession>
<dbReference type="InterPro" id="IPR000701">
    <property type="entry name" value="SuccDH_FuR_B_TM-su"/>
</dbReference>
<evidence type="ECO:0000256" key="11">
    <source>
        <dbReference type="ARBA" id="ARBA00022723"/>
    </source>
</evidence>
<keyword evidence="12" id="KW-0249">Electron transport</keyword>
<keyword evidence="13 16" id="KW-1133">Transmembrane helix</keyword>
<comment type="subcellular location">
    <subcellularLocation>
        <location evidence="3">Membrane</location>
        <topology evidence="3">Multi-pass membrane protein</topology>
    </subcellularLocation>
</comment>
<reference evidence="17 18" key="1">
    <citation type="submission" date="2018-01" db="EMBL/GenBank/DDBJ databases">
        <title>The draft genome sequence of Cohaesibacter sp. H1304.</title>
        <authorList>
            <person name="Wang N.-N."/>
            <person name="Du Z.-J."/>
        </authorList>
    </citation>
    <scope>NUCLEOTIDE SEQUENCE [LARGE SCALE GENOMIC DNA]</scope>
    <source>
        <strain evidence="17 18">H1304</strain>
    </source>
</reference>
<evidence type="ECO:0000256" key="2">
    <source>
        <dbReference type="ARBA" id="ARBA00004050"/>
    </source>
</evidence>
<dbReference type="NCBIfam" id="TIGR02968">
    <property type="entry name" value="succ_dehyd_anc"/>
    <property type="match status" value="1"/>
</dbReference>
<evidence type="ECO:0000256" key="14">
    <source>
        <dbReference type="ARBA" id="ARBA00023004"/>
    </source>
</evidence>
<evidence type="ECO:0000313" key="17">
    <source>
        <dbReference type="EMBL" id="PLW76387.1"/>
    </source>
</evidence>
<comment type="cofactor">
    <cofactor evidence="1">
        <name>heme</name>
        <dbReference type="ChEBI" id="CHEBI:30413"/>
    </cofactor>
</comment>
<comment type="subunit">
    <text evidence="5">Part of an enzyme complex containing four subunits: a flavoprotein, an iron-sulfur protein, plus two membrane-anchoring proteins, SdhC and SdhD.</text>
</comment>
<dbReference type="CDD" id="cd03495">
    <property type="entry name" value="SQR_TypeC_SdhD_like"/>
    <property type="match status" value="1"/>
</dbReference>
<keyword evidence="15 16" id="KW-0472">Membrane</keyword>
<gene>
    <name evidence="17" type="primary">sdhD</name>
    <name evidence="17" type="ORF">C0081_16035</name>
</gene>
<feature type="transmembrane region" description="Helical" evidence="16">
    <location>
        <begin position="98"/>
        <end position="118"/>
    </location>
</feature>